<dbReference type="AlphaFoldDB" id="A0AB34L1X5"/>
<keyword evidence="3" id="KW-1185">Reference proteome</keyword>
<evidence type="ECO:0000256" key="1">
    <source>
        <dbReference type="SAM" id="MobiDB-lite"/>
    </source>
</evidence>
<reference evidence="2 3" key="1">
    <citation type="journal article" date="2020" name="Microbiol. Resour. Announc.">
        <title>Draft Genome Sequence of a Cladosporium Species Isolated from the Mesophotic Ascidian Didemnum maculosum.</title>
        <authorList>
            <person name="Gioti A."/>
            <person name="Siaperas R."/>
            <person name="Nikolaivits E."/>
            <person name="Le Goff G."/>
            <person name="Ouazzani J."/>
            <person name="Kotoulas G."/>
            <person name="Topakas E."/>
        </authorList>
    </citation>
    <scope>NUCLEOTIDE SEQUENCE [LARGE SCALE GENOMIC DNA]</scope>
    <source>
        <strain evidence="2 3">TM138-S3</strain>
    </source>
</reference>
<protein>
    <submittedName>
        <fullName evidence="2">Uncharacterized protein</fullName>
    </submittedName>
</protein>
<evidence type="ECO:0000313" key="2">
    <source>
        <dbReference type="EMBL" id="KAL1591000.1"/>
    </source>
</evidence>
<accession>A0AB34L1X5</accession>
<feature type="compositionally biased region" description="Low complexity" evidence="1">
    <location>
        <begin position="48"/>
        <end position="61"/>
    </location>
</feature>
<feature type="region of interest" description="Disordered" evidence="1">
    <location>
        <begin position="42"/>
        <end position="121"/>
    </location>
</feature>
<organism evidence="2 3">
    <name type="scientific">Cladosporium halotolerans</name>
    <dbReference type="NCBI Taxonomy" id="1052096"/>
    <lineage>
        <taxon>Eukaryota</taxon>
        <taxon>Fungi</taxon>
        <taxon>Dikarya</taxon>
        <taxon>Ascomycota</taxon>
        <taxon>Pezizomycotina</taxon>
        <taxon>Dothideomycetes</taxon>
        <taxon>Dothideomycetidae</taxon>
        <taxon>Cladosporiales</taxon>
        <taxon>Cladosporiaceae</taxon>
        <taxon>Cladosporium</taxon>
    </lineage>
</organism>
<evidence type="ECO:0000313" key="3">
    <source>
        <dbReference type="Proteomes" id="UP000803884"/>
    </source>
</evidence>
<name>A0AB34L1X5_9PEZI</name>
<comment type="caution">
    <text evidence="2">The sequence shown here is derived from an EMBL/GenBank/DDBJ whole genome shotgun (WGS) entry which is preliminary data.</text>
</comment>
<dbReference type="EMBL" id="JAAQHG020000001">
    <property type="protein sequence ID" value="KAL1591000.1"/>
    <property type="molecule type" value="Genomic_DNA"/>
</dbReference>
<dbReference type="RefSeq" id="XP_069234105.1">
    <property type="nucleotide sequence ID" value="XM_069368681.1"/>
</dbReference>
<feature type="compositionally biased region" description="Polar residues" evidence="1">
    <location>
        <begin position="65"/>
        <end position="77"/>
    </location>
</feature>
<proteinExistence type="predicted"/>
<sequence>MRGQGGDCAPRCVCRFLASPRFAGGPGGQRALARWRGIQRACDRHRAASPPASPVAASPLPTFTLRPSTSDPSNLPTTLLAPSGRLQRPKARLRTAFPPSTDARPRLAFKVASPGHSGTLP</sequence>
<dbReference type="GeneID" id="96001519"/>
<dbReference type="Proteomes" id="UP000803884">
    <property type="component" value="Unassembled WGS sequence"/>
</dbReference>
<gene>
    <name evidence="2" type="ORF">WHR41_00075</name>
</gene>